<dbReference type="EMBL" id="QUSK01000007">
    <property type="protein sequence ID" value="RGD77105.1"/>
    <property type="molecule type" value="Genomic_DNA"/>
</dbReference>
<dbReference type="Pfam" id="PF00436">
    <property type="entry name" value="SSB"/>
    <property type="match status" value="1"/>
</dbReference>
<comment type="caution">
    <text evidence="3">The sequence shown here is derived from an EMBL/GenBank/DDBJ whole genome shotgun (WGS) entry which is preliminary data.</text>
</comment>
<dbReference type="GO" id="GO:0006260">
    <property type="term" value="P:DNA replication"/>
    <property type="evidence" value="ECO:0007669"/>
    <property type="project" value="InterPro"/>
</dbReference>
<organism evidence="3 4">
    <name type="scientific">Faecalicoccus pleomorphus</name>
    <dbReference type="NCBI Taxonomy" id="1323"/>
    <lineage>
        <taxon>Bacteria</taxon>
        <taxon>Bacillati</taxon>
        <taxon>Bacillota</taxon>
        <taxon>Erysipelotrichia</taxon>
        <taxon>Erysipelotrichales</taxon>
        <taxon>Erysipelotrichaceae</taxon>
        <taxon>Faecalicoccus</taxon>
    </lineage>
</organism>
<protein>
    <recommendedName>
        <fullName evidence="2">Single-stranded DNA-binding protein</fullName>
    </recommendedName>
</protein>
<sequence>MNKTNYVSLIGTLVKDAIIRKNDKGSDYVLFTLSVPQTGTKWYDYINCIAFNENAAIIAKNPSKGVSYRIEGRIHTSSFDKNGKKHYSTDVVAEKIEVVKQDD</sequence>
<dbReference type="Gene3D" id="2.40.50.140">
    <property type="entry name" value="Nucleic acid-binding proteins"/>
    <property type="match status" value="1"/>
</dbReference>
<keyword evidence="1 2" id="KW-0238">DNA-binding</keyword>
<dbReference type="InterPro" id="IPR011344">
    <property type="entry name" value="ssDNA-bd"/>
</dbReference>
<evidence type="ECO:0000313" key="3">
    <source>
        <dbReference type="EMBL" id="RGD77105.1"/>
    </source>
</evidence>
<dbReference type="AlphaFoldDB" id="A0A3E3E638"/>
<dbReference type="InterPro" id="IPR000424">
    <property type="entry name" value="Primosome_PriB/ssb"/>
</dbReference>
<dbReference type="SUPFAM" id="SSF50249">
    <property type="entry name" value="Nucleic acid-binding proteins"/>
    <property type="match status" value="1"/>
</dbReference>
<evidence type="ECO:0000256" key="2">
    <source>
        <dbReference type="PIRNR" id="PIRNR002070"/>
    </source>
</evidence>
<gene>
    <name evidence="3" type="ORF">DXC78_04040</name>
</gene>
<name>A0A3E3E638_9FIRM</name>
<dbReference type="Proteomes" id="UP000260721">
    <property type="component" value="Unassembled WGS sequence"/>
</dbReference>
<accession>A0A3E3E638</accession>
<dbReference type="CDD" id="cd04496">
    <property type="entry name" value="SSB_OBF"/>
    <property type="match status" value="1"/>
</dbReference>
<dbReference type="PIRSF" id="PIRSF002070">
    <property type="entry name" value="SSB"/>
    <property type="match status" value="1"/>
</dbReference>
<proteinExistence type="predicted"/>
<dbReference type="RefSeq" id="WP_117445848.1">
    <property type="nucleotide sequence ID" value="NZ_JBFBOW010000011.1"/>
</dbReference>
<evidence type="ECO:0000256" key="1">
    <source>
        <dbReference type="ARBA" id="ARBA00023125"/>
    </source>
</evidence>
<dbReference type="InterPro" id="IPR012340">
    <property type="entry name" value="NA-bd_OB-fold"/>
</dbReference>
<dbReference type="PROSITE" id="PS50935">
    <property type="entry name" value="SSB"/>
    <property type="match status" value="1"/>
</dbReference>
<reference evidence="3 4" key="1">
    <citation type="submission" date="2018-08" db="EMBL/GenBank/DDBJ databases">
        <title>A genome reference for cultivated species of the human gut microbiota.</title>
        <authorList>
            <person name="Zou Y."/>
            <person name="Xue W."/>
            <person name="Luo G."/>
        </authorList>
    </citation>
    <scope>NUCLEOTIDE SEQUENCE [LARGE SCALE GENOMIC DNA]</scope>
    <source>
        <strain evidence="3 4">TF08-11</strain>
    </source>
</reference>
<evidence type="ECO:0000313" key="4">
    <source>
        <dbReference type="Proteomes" id="UP000260721"/>
    </source>
</evidence>
<dbReference type="GO" id="GO:0003697">
    <property type="term" value="F:single-stranded DNA binding"/>
    <property type="evidence" value="ECO:0007669"/>
    <property type="project" value="InterPro"/>
</dbReference>